<evidence type="ECO:0000313" key="2">
    <source>
        <dbReference type="Proteomes" id="UP001500736"/>
    </source>
</evidence>
<accession>A0ABN1JFC6</accession>
<reference evidence="1 2" key="1">
    <citation type="journal article" date="2019" name="Int. J. Syst. Evol. Microbiol.">
        <title>The Global Catalogue of Microorganisms (GCM) 10K type strain sequencing project: providing services to taxonomists for standard genome sequencing and annotation.</title>
        <authorList>
            <consortium name="The Broad Institute Genomics Platform"/>
            <consortium name="The Broad Institute Genome Sequencing Center for Infectious Disease"/>
            <person name="Wu L."/>
            <person name="Ma J."/>
        </authorList>
    </citation>
    <scope>NUCLEOTIDE SEQUENCE [LARGE SCALE GENOMIC DNA]</scope>
    <source>
        <strain evidence="1 2">JCM 15976</strain>
    </source>
</reference>
<organism evidence="1 2">
    <name type="scientific">Gaetbulibacter jejuensis</name>
    <dbReference type="NCBI Taxonomy" id="584607"/>
    <lineage>
        <taxon>Bacteria</taxon>
        <taxon>Pseudomonadati</taxon>
        <taxon>Bacteroidota</taxon>
        <taxon>Flavobacteriia</taxon>
        <taxon>Flavobacteriales</taxon>
        <taxon>Flavobacteriaceae</taxon>
        <taxon>Gaetbulibacter</taxon>
    </lineage>
</organism>
<dbReference type="EMBL" id="BAAAGF010000001">
    <property type="protein sequence ID" value="GAA0738461.1"/>
    <property type="molecule type" value="Genomic_DNA"/>
</dbReference>
<proteinExistence type="predicted"/>
<evidence type="ECO:0000313" key="1">
    <source>
        <dbReference type="EMBL" id="GAA0738461.1"/>
    </source>
</evidence>
<keyword evidence="2" id="KW-1185">Reference proteome</keyword>
<dbReference type="Proteomes" id="UP001500736">
    <property type="component" value="Unassembled WGS sequence"/>
</dbReference>
<comment type="caution">
    <text evidence="1">The sequence shown here is derived from an EMBL/GenBank/DDBJ whole genome shotgun (WGS) entry which is preliminary data.</text>
</comment>
<protein>
    <submittedName>
        <fullName evidence="1">Uncharacterized protein</fullName>
    </submittedName>
</protein>
<sequence length="182" mass="21054">MYSRGIISEGNYTNNYFGFTLNFEPQTWSIVNKDIVDSLSENALENVFDNVDEETVEVSESNPLLVLNKTFSDSEDGFTSSFTIIAEDIRGNTVLTAHDYIEALKQQLLFSNIDYKINDSEYPKIINGFKVSSTNIFYKENNSFQDFIAFESKRYCVSFLLTYRNLSEKKQLKKILYTLKQN</sequence>
<name>A0ABN1JFC6_9FLAO</name>
<gene>
    <name evidence="1" type="ORF">GCM10009431_06390</name>
</gene>